<keyword evidence="3" id="KW-1185">Reference proteome</keyword>
<name>A0A7D7Q7Q0_KOCVA</name>
<sequence>MSRKLTEWGTLVELLLVLAGLPLSVLAPQVLWQVVGENQAVGAGRLLAQFLAVCVVVVALMLVDTLVDALLYALTRNRTVTQICSAVVFVGVIAALFSVWVPWSVGLVLASVVSALLMLIFSKLTAERYKGLLDRDA</sequence>
<proteinExistence type="predicted"/>
<gene>
    <name evidence="2" type="ORF">CIB50_0000435</name>
</gene>
<organism evidence="2 3">
    <name type="scientific">Kocuria varians</name>
    <name type="common">Micrococcus varians</name>
    <dbReference type="NCBI Taxonomy" id="1272"/>
    <lineage>
        <taxon>Bacteria</taxon>
        <taxon>Bacillati</taxon>
        <taxon>Actinomycetota</taxon>
        <taxon>Actinomycetes</taxon>
        <taxon>Micrococcales</taxon>
        <taxon>Micrococcaceae</taxon>
        <taxon>Kocuria</taxon>
    </lineage>
</organism>
<feature type="transmembrane region" description="Helical" evidence="1">
    <location>
        <begin position="47"/>
        <end position="71"/>
    </location>
</feature>
<feature type="transmembrane region" description="Helical" evidence="1">
    <location>
        <begin position="12"/>
        <end position="35"/>
    </location>
</feature>
<dbReference type="Proteomes" id="UP000216825">
    <property type="component" value="Chromosome"/>
</dbReference>
<evidence type="ECO:0000313" key="2">
    <source>
        <dbReference type="EMBL" id="QMS55743.1"/>
    </source>
</evidence>
<protein>
    <submittedName>
        <fullName evidence="2">Uncharacterized protein</fullName>
    </submittedName>
</protein>
<keyword evidence="1" id="KW-0472">Membrane</keyword>
<feature type="transmembrane region" description="Helical" evidence="1">
    <location>
        <begin position="83"/>
        <end position="101"/>
    </location>
</feature>
<evidence type="ECO:0000313" key="3">
    <source>
        <dbReference type="Proteomes" id="UP000216825"/>
    </source>
</evidence>
<reference evidence="2" key="1">
    <citation type="submission" date="2017-08" db="EMBL/GenBank/DDBJ databases">
        <authorList>
            <person name="Minaev M."/>
            <person name="Kurbakov K.A."/>
            <person name="Solodovnikova G.I."/>
            <person name="Kuznetsova O.A."/>
            <person name="Lisitsyn A.B."/>
        </authorList>
    </citation>
    <scope>NUCLEOTIDE SEQUENCE</scope>
    <source>
        <strain evidence="2">80</strain>
    </source>
</reference>
<keyword evidence="1" id="KW-1133">Transmembrane helix</keyword>
<keyword evidence="1" id="KW-0812">Transmembrane</keyword>
<reference evidence="2" key="2">
    <citation type="submission" date="2020-07" db="EMBL/GenBank/DDBJ databases">
        <title>Genome of starter culture bacteria Kocuria salsicia reveals its technological properties and safety for usage in meat industry.</title>
        <authorList>
            <person name="Michael M."/>
            <person name="Konstantin K."/>
            <person name="Evgenii K."/>
            <person name="Galina S."/>
            <person name="Oksana K."/>
            <person name="Andrei L."/>
        </authorList>
    </citation>
    <scope>NUCLEOTIDE SEQUENCE [LARGE SCALE GENOMIC DNA]</scope>
    <source>
        <strain evidence="2">80</strain>
    </source>
</reference>
<dbReference type="KEGG" id="kvr:CIB50_0000435"/>
<feature type="transmembrane region" description="Helical" evidence="1">
    <location>
        <begin position="107"/>
        <end position="126"/>
    </location>
</feature>
<accession>A0A7D7Q7Q0</accession>
<dbReference type="RefSeq" id="WP_055085285.1">
    <property type="nucleotide sequence ID" value="NZ_CP059343.1"/>
</dbReference>
<dbReference type="AlphaFoldDB" id="A0A7D7Q7Q0"/>
<evidence type="ECO:0000256" key="1">
    <source>
        <dbReference type="SAM" id="Phobius"/>
    </source>
</evidence>
<dbReference type="EMBL" id="CP059343">
    <property type="protein sequence ID" value="QMS55743.1"/>
    <property type="molecule type" value="Genomic_DNA"/>
</dbReference>